<evidence type="ECO:0000256" key="1">
    <source>
        <dbReference type="ARBA" id="ARBA00008361"/>
    </source>
</evidence>
<dbReference type="InterPro" id="IPR029063">
    <property type="entry name" value="SAM-dependent_MTases_sf"/>
</dbReference>
<proteinExistence type="inferred from homology"/>
<name>A0ABR1AG31_POLSC</name>
<dbReference type="Pfam" id="PF13847">
    <property type="entry name" value="Methyltransf_31"/>
    <property type="match status" value="1"/>
</dbReference>
<keyword evidence="3" id="KW-0808">Transferase</keyword>
<feature type="domain" description="Methyltransferase" evidence="5">
    <location>
        <begin position="48"/>
        <end position="175"/>
    </location>
</feature>
<dbReference type="InterPro" id="IPR025714">
    <property type="entry name" value="Methyltranfer_dom"/>
</dbReference>
<dbReference type="PANTHER" id="PTHR12176">
    <property type="entry name" value="SAM-DEPENDENT METHYLTRANSFERASE SUPERFAMILY PROTEIN"/>
    <property type="match status" value="1"/>
</dbReference>
<sequence length="663" mass="74827">MNLLPKTDVDFAQADYWNKFFTERGSKEYGEYNELNDLLQKYLKNLDAILMAGCGNSSLSSDLFDSGYRHITNIDISPVVIEQMRNKVGSKRPGMVFKQMDALNMTFNNESFTVVLDKGTLDALMPANKEADIQRVKRFFSEIDRVLKMNGRYIIISLLQEHVLQAVLDHFTHLGWMVRILRCWNVEKRNIVENGRLTMPVFMIVCVKFKNLKVSQPVIEVNLFIDGKTERIASKEEVVTIVKGIQGTIQHCRQAEGEIEIKFCNNTEDAPRYTIFIVDISQDQRKLLTYGAFIVPHGRETEWMFSTTEGRNYLRRSSAFDRLAVITFHRHQKYGSLQDVQNELRQSILQLAPPFMSITSESPNIPYLTLGDGVGHREIVYSGTSEFSGDLLVEDVDIESDTFRRLIFMNNQAVVQSEVKLKRKAGREGEKNSDDAIDKTHIASQHILYMSIAAVMKSSSEGSGLRVAVVGVGGGGLCLLLHDLLPKASITGVDIDPTVVELAQKYFGLKLDNRLNVIVQDGLSFLKQKLKFDVIMLDVDSKERGSPMSCPPPQFMESDILAAAADSLGHEGLFVTNVVSRVNSEHIKLIKKLKKHFGLIGWYNLKEDVNRIVFASNSKGKSKSAWKHEIGKGASLLDRKLREKLTETKATVDLDHLLQNLTI</sequence>
<keyword evidence="2" id="KW-0489">Methyltransferase</keyword>
<protein>
    <recommendedName>
        <fullName evidence="5">Methyltransferase domain-containing protein</fullName>
    </recommendedName>
</protein>
<dbReference type="SUPFAM" id="SSF53335">
    <property type="entry name" value="S-adenosyl-L-methionine-dependent methyltransferases"/>
    <property type="match status" value="2"/>
</dbReference>
<gene>
    <name evidence="6" type="ORF">RUM44_003277</name>
</gene>
<organism evidence="6 7">
    <name type="scientific">Polyplax serrata</name>
    <name type="common">Common mouse louse</name>
    <dbReference type="NCBI Taxonomy" id="468196"/>
    <lineage>
        <taxon>Eukaryota</taxon>
        <taxon>Metazoa</taxon>
        <taxon>Ecdysozoa</taxon>
        <taxon>Arthropoda</taxon>
        <taxon>Hexapoda</taxon>
        <taxon>Insecta</taxon>
        <taxon>Pterygota</taxon>
        <taxon>Neoptera</taxon>
        <taxon>Paraneoptera</taxon>
        <taxon>Psocodea</taxon>
        <taxon>Troctomorpha</taxon>
        <taxon>Phthiraptera</taxon>
        <taxon>Anoplura</taxon>
        <taxon>Polyplacidae</taxon>
        <taxon>Polyplax</taxon>
    </lineage>
</organism>
<dbReference type="CDD" id="cd02440">
    <property type="entry name" value="AdoMet_MTases"/>
    <property type="match status" value="2"/>
</dbReference>
<keyword evidence="7" id="KW-1185">Reference proteome</keyword>
<reference evidence="6 7" key="1">
    <citation type="submission" date="2023-09" db="EMBL/GenBank/DDBJ databases">
        <title>Genomes of two closely related lineages of the louse Polyplax serrata with different host specificities.</title>
        <authorList>
            <person name="Martinu J."/>
            <person name="Tarabai H."/>
            <person name="Stefka J."/>
            <person name="Hypsa V."/>
        </authorList>
    </citation>
    <scope>NUCLEOTIDE SEQUENCE [LARGE SCALE GENOMIC DNA]</scope>
    <source>
        <strain evidence="6">98ZLc_SE</strain>
    </source>
</reference>
<dbReference type="InterPro" id="IPR051419">
    <property type="entry name" value="Lys/N-term_MeTrsfase_sf"/>
</dbReference>
<evidence type="ECO:0000256" key="4">
    <source>
        <dbReference type="ARBA" id="ARBA00023268"/>
    </source>
</evidence>
<comment type="caution">
    <text evidence="6">The sequence shown here is derived from an EMBL/GenBank/DDBJ whole genome shotgun (WGS) entry which is preliminary data.</text>
</comment>
<dbReference type="Pfam" id="PF01564">
    <property type="entry name" value="Spermine_synth"/>
    <property type="match status" value="1"/>
</dbReference>
<evidence type="ECO:0000313" key="7">
    <source>
        <dbReference type="Proteomes" id="UP001359485"/>
    </source>
</evidence>
<comment type="similarity">
    <text evidence="1">Belongs to the methyltransferase superfamily.</text>
</comment>
<evidence type="ECO:0000259" key="5">
    <source>
        <dbReference type="Pfam" id="PF13847"/>
    </source>
</evidence>
<evidence type="ECO:0000256" key="2">
    <source>
        <dbReference type="ARBA" id="ARBA00022603"/>
    </source>
</evidence>
<evidence type="ECO:0000313" key="6">
    <source>
        <dbReference type="EMBL" id="KAK6618896.1"/>
    </source>
</evidence>
<dbReference type="Gene3D" id="3.40.50.150">
    <property type="entry name" value="Vaccinia Virus protein VP39"/>
    <property type="match status" value="2"/>
</dbReference>
<accession>A0ABR1AG31</accession>
<dbReference type="Proteomes" id="UP001359485">
    <property type="component" value="Unassembled WGS sequence"/>
</dbReference>
<dbReference type="EMBL" id="JAWJWF010000049">
    <property type="protein sequence ID" value="KAK6618896.1"/>
    <property type="molecule type" value="Genomic_DNA"/>
</dbReference>
<evidence type="ECO:0000256" key="3">
    <source>
        <dbReference type="ARBA" id="ARBA00022679"/>
    </source>
</evidence>
<dbReference type="PANTHER" id="PTHR12176:SF78">
    <property type="entry name" value="EEF1A LYSINE AND N-TERMINAL METHYLTRANSFERASE"/>
    <property type="match status" value="1"/>
</dbReference>
<keyword evidence="4" id="KW-0511">Multifunctional enzyme</keyword>